<protein>
    <submittedName>
        <fullName evidence="2">Uncharacterized protein</fullName>
    </submittedName>
</protein>
<accession>A0A0R2DFI7</accession>
<dbReference type="AlphaFoldDB" id="A0A0R2DFI7"/>
<reference evidence="2 3" key="1">
    <citation type="journal article" date="2015" name="Genome Announc.">
        <title>Expanding the biotechnology potential of lactobacilli through comparative genomics of 213 strains and associated genera.</title>
        <authorList>
            <person name="Sun Z."/>
            <person name="Harris H.M."/>
            <person name="McCann A."/>
            <person name="Guo C."/>
            <person name="Argimon S."/>
            <person name="Zhang W."/>
            <person name="Yang X."/>
            <person name="Jeffery I.B."/>
            <person name="Cooney J.C."/>
            <person name="Kagawa T.F."/>
            <person name="Liu W."/>
            <person name="Song Y."/>
            <person name="Salvetti E."/>
            <person name="Wrobel A."/>
            <person name="Rasinkangas P."/>
            <person name="Parkhill J."/>
            <person name="Rea M.C."/>
            <person name="O'Sullivan O."/>
            <person name="Ritari J."/>
            <person name="Douillard F.P."/>
            <person name="Paul Ross R."/>
            <person name="Yang R."/>
            <person name="Briner A.E."/>
            <person name="Felis G.E."/>
            <person name="de Vos W.M."/>
            <person name="Barrangou R."/>
            <person name="Klaenhammer T.R."/>
            <person name="Caufield P.W."/>
            <person name="Cui Y."/>
            <person name="Zhang H."/>
            <person name="O'Toole P.W."/>
        </authorList>
    </citation>
    <scope>NUCLEOTIDE SEQUENCE [LARGE SCALE GENOMIC DNA]</scope>
    <source>
        <strain evidence="2 3">DSM 21775</strain>
    </source>
</reference>
<evidence type="ECO:0000256" key="1">
    <source>
        <dbReference type="SAM" id="MobiDB-lite"/>
    </source>
</evidence>
<dbReference type="EMBL" id="AYZH01000004">
    <property type="protein sequence ID" value="KRN02800.1"/>
    <property type="molecule type" value="Genomic_DNA"/>
</dbReference>
<feature type="compositionally biased region" description="Basic and acidic residues" evidence="1">
    <location>
        <begin position="57"/>
        <end position="72"/>
    </location>
</feature>
<name>A0A0R2DFI7_9LACO</name>
<evidence type="ECO:0000313" key="3">
    <source>
        <dbReference type="Proteomes" id="UP000051589"/>
    </source>
</evidence>
<evidence type="ECO:0000313" key="2">
    <source>
        <dbReference type="EMBL" id="KRN02800.1"/>
    </source>
</evidence>
<comment type="caution">
    <text evidence="2">The sequence shown here is derived from an EMBL/GenBank/DDBJ whole genome shotgun (WGS) entry which is preliminary data.</text>
</comment>
<dbReference type="Proteomes" id="UP000051589">
    <property type="component" value="Unassembled WGS sequence"/>
</dbReference>
<keyword evidence="3" id="KW-1185">Reference proteome</keyword>
<dbReference type="InterPro" id="IPR047909">
    <property type="entry name" value="SPJ_0845-like_N"/>
</dbReference>
<organism evidence="2 3">
    <name type="scientific">Levilactobacillus senmaizukei DSM 21775 = NBRC 103853</name>
    <dbReference type="NCBI Taxonomy" id="1423803"/>
    <lineage>
        <taxon>Bacteria</taxon>
        <taxon>Bacillati</taxon>
        <taxon>Bacillota</taxon>
        <taxon>Bacilli</taxon>
        <taxon>Lactobacillales</taxon>
        <taxon>Lactobacillaceae</taxon>
        <taxon>Levilactobacillus</taxon>
    </lineage>
</organism>
<feature type="region of interest" description="Disordered" evidence="1">
    <location>
        <begin position="43"/>
        <end position="72"/>
    </location>
</feature>
<dbReference type="PATRIC" id="fig|1423803.3.peg.1565"/>
<dbReference type="NCBIfam" id="NF040897">
    <property type="entry name" value="SPJ_0845_Nterm"/>
    <property type="match status" value="1"/>
</dbReference>
<gene>
    <name evidence="2" type="ORF">FD13_GL001519</name>
</gene>
<proteinExistence type="predicted"/>
<sequence length="72" mass="8249">MITGNGKEVAELALKVKRQDDLDSMFGKFAEMDPTDVKRDKFLKRDDAHKDNKRSKGLIDDDKSRHASKKND</sequence>